<dbReference type="NCBIfam" id="TIGR00043">
    <property type="entry name" value="rRNA maturation RNase YbeY"/>
    <property type="match status" value="1"/>
</dbReference>
<reference evidence="8 9" key="1">
    <citation type="submission" date="2014-04" db="EMBL/GenBank/DDBJ databases">
        <title>Aquimarina sp. 22II-S11-z7 Genome Sequencing.</title>
        <authorList>
            <person name="Lai Q."/>
        </authorList>
    </citation>
    <scope>NUCLEOTIDE SEQUENCE [LARGE SCALE GENOMIC DNA]</scope>
    <source>
        <strain evidence="8 9">22II-S11-z7</strain>
    </source>
</reference>
<dbReference type="eggNOG" id="COG0319">
    <property type="taxonomic scope" value="Bacteria"/>
</dbReference>
<dbReference type="GO" id="GO:0006364">
    <property type="term" value="P:rRNA processing"/>
    <property type="evidence" value="ECO:0007669"/>
    <property type="project" value="UniProtKB-UniRule"/>
</dbReference>
<dbReference type="Proteomes" id="UP000023541">
    <property type="component" value="Unassembled WGS sequence"/>
</dbReference>
<dbReference type="Gene3D" id="3.40.390.30">
    <property type="entry name" value="Metalloproteases ('zincins'), catalytic domain"/>
    <property type="match status" value="1"/>
</dbReference>
<dbReference type="PANTHER" id="PTHR46986">
    <property type="entry name" value="ENDORIBONUCLEASE YBEY, CHLOROPLASTIC"/>
    <property type="match status" value="1"/>
</dbReference>
<comment type="caution">
    <text evidence="8">The sequence shown here is derived from an EMBL/GenBank/DDBJ whole genome shotgun (WGS) entry which is preliminary data.</text>
</comment>
<keyword evidence="7" id="KW-0698">rRNA processing</keyword>
<sequence>MINFFYETNIELLNEVALSSWISAVILSENKLEGEINFILCDDKYLLKINQDFLNHDTFTDIISFDNTMGDQLNGDIFISVERVEENAREFMVSKEEEMRRVLIHGILHFCGYKDKLDEEKKLMRQKENEKLLMFHVEH</sequence>
<dbReference type="RefSeq" id="WP_034240376.1">
    <property type="nucleotide sequence ID" value="NZ_AQRA01000002.1"/>
</dbReference>
<keyword evidence="4 7" id="KW-0255">Endonuclease</keyword>
<dbReference type="STRING" id="1317122.ATO12_10715"/>
<evidence type="ECO:0000256" key="2">
    <source>
        <dbReference type="ARBA" id="ARBA00022722"/>
    </source>
</evidence>
<keyword evidence="7" id="KW-0690">Ribosome biogenesis</keyword>
<protein>
    <recommendedName>
        <fullName evidence="7">Endoribonuclease YbeY</fullName>
        <ecNumber evidence="7">3.1.-.-</ecNumber>
    </recommendedName>
</protein>
<feature type="binding site" evidence="7">
    <location>
        <position position="109"/>
    </location>
    <ligand>
        <name>Zn(2+)</name>
        <dbReference type="ChEBI" id="CHEBI:29105"/>
        <note>catalytic</note>
    </ligand>
</feature>
<dbReference type="Pfam" id="PF02130">
    <property type="entry name" value="YbeY"/>
    <property type="match status" value="1"/>
</dbReference>
<comment type="function">
    <text evidence="7">Single strand-specific metallo-endoribonuclease involved in late-stage 70S ribosome quality control and in maturation of the 3' terminus of the 16S rRNA.</text>
</comment>
<feature type="binding site" evidence="7">
    <location>
        <position position="115"/>
    </location>
    <ligand>
        <name>Zn(2+)</name>
        <dbReference type="ChEBI" id="CHEBI:29105"/>
        <note>catalytic</note>
    </ligand>
</feature>
<dbReference type="InterPro" id="IPR023091">
    <property type="entry name" value="MetalPrtase_cat_dom_sf_prd"/>
</dbReference>
<evidence type="ECO:0000256" key="4">
    <source>
        <dbReference type="ARBA" id="ARBA00022759"/>
    </source>
</evidence>
<organism evidence="8 9">
    <name type="scientific">Aquimarina atlantica</name>
    <dbReference type="NCBI Taxonomy" id="1317122"/>
    <lineage>
        <taxon>Bacteria</taxon>
        <taxon>Pseudomonadati</taxon>
        <taxon>Bacteroidota</taxon>
        <taxon>Flavobacteriia</taxon>
        <taxon>Flavobacteriales</taxon>
        <taxon>Flavobacteriaceae</taxon>
        <taxon>Aquimarina</taxon>
    </lineage>
</organism>
<keyword evidence="9" id="KW-1185">Reference proteome</keyword>
<name>A0A023BZ14_9FLAO</name>
<dbReference type="OrthoDB" id="9811984at2"/>
<evidence type="ECO:0000313" key="8">
    <source>
        <dbReference type="EMBL" id="EZH75184.1"/>
    </source>
</evidence>
<dbReference type="AlphaFoldDB" id="A0A023BZ14"/>
<keyword evidence="6 7" id="KW-0862">Zinc</keyword>
<accession>A0A023BZ14</accession>
<dbReference type="EMBL" id="AQRA01000002">
    <property type="protein sequence ID" value="EZH75184.1"/>
    <property type="molecule type" value="Genomic_DNA"/>
</dbReference>
<keyword evidence="7" id="KW-0963">Cytoplasm</keyword>
<comment type="subcellular location">
    <subcellularLocation>
        <location evidence="7">Cytoplasm</location>
    </subcellularLocation>
</comment>
<dbReference type="HAMAP" id="MF_00009">
    <property type="entry name" value="Endoribonucl_YbeY"/>
    <property type="match status" value="1"/>
</dbReference>
<dbReference type="EC" id="3.1.-.-" evidence="7"/>
<dbReference type="GO" id="GO:0004222">
    <property type="term" value="F:metalloendopeptidase activity"/>
    <property type="evidence" value="ECO:0007669"/>
    <property type="project" value="InterPro"/>
</dbReference>
<dbReference type="GO" id="GO:0004521">
    <property type="term" value="F:RNA endonuclease activity"/>
    <property type="evidence" value="ECO:0007669"/>
    <property type="project" value="UniProtKB-UniRule"/>
</dbReference>
<evidence type="ECO:0000256" key="6">
    <source>
        <dbReference type="ARBA" id="ARBA00022833"/>
    </source>
</evidence>
<dbReference type="GO" id="GO:0008270">
    <property type="term" value="F:zinc ion binding"/>
    <property type="evidence" value="ECO:0007669"/>
    <property type="project" value="UniProtKB-UniRule"/>
</dbReference>
<dbReference type="PANTHER" id="PTHR46986:SF1">
    <property type="entry name" value="ENDORIBONUCLEASE YBEY, CHLOROPLASTIC"/>
    <property type="match status" value="1"/>
</dbReference>
<evidence type="ECO:0000256" key="5">
    <source>
        <dbReference type="ARBA" id="ARBA00022801"/>
    </source>
</evidence>
<evidence type="ECO:0000256" key="7">
    <source>
        <dbReference type="HAMAP-Rule" id="MF_00009"/>
    </source>
</evidence>
<comment type="cofactor">
    <cofactor evidence="7">
        <name>Zn(2+)</name>
        <dbReference type="ChEBI" id="CHEBI:29105"/>
    </cofactor>
    <text evidence="7">Binds 1 zinc ion.</text>
</comment>
<comment type="similarity">
    <text evidence="1 7">Belongs to the endoribonuclease YbeY family.</text>
</comment>
<dbReference type="SUPFAM" id="SSF55486">
    <property type="entry name" value="Metalloproteases ('zincins'), catalytic domain"/>
    <property type="match status" value="1"/>
</dbReference>
<evidence type="ECO:0000256" key="1">
    <source>
        <dbReference type="ARBA" id="ARBA00010875"/>
    </source>
</evidence>
<keyword evidence="3 7" id="KW-0479">Metal-binding</keyword>
<keyword evidence="5 7" id="KW-0378">Hydrolase</keyword>
<dbReference type="GO" id="GO:0005737">
    <property type="term" value="C:cytoplasm"/>
    <property type="evidence" value="ECO:0007669"/>
    <property type="project" value="UniProtKB-SubCell"/>
</dbReference>
<evidence type="ECO:0000313" key="9">
    <source>
        <dbReference type="Proteomes" id="UP000023541"/>
    </source>
</evidence>
<proteinExistence type="inferred from homology"/>
<evidence type="ECO:0000256" key="3">
    <source>
        <dbReference type="ARBA" id="ARBA00022723"/>
    </source>
</evidence>
<keyword evidence="2 7" id="KW-0540">Nuclease</keyword>
<dbReference type="InterPro" id="IPR002036">
    <property type="entry name" value="YbeY"/>
</dbReference>
<feature type="binding site" evidence="7">
    <location>
        <position position="105"/>
    </location>
    <ligand>
        <name>Zn(2+)</name>
        <dbReference type="ChEBI" id="CHEBI:29105"/>
        <note>catalytic</note>
    </ligand>
</feature>
<gene>
    <name evidence="7" type="primary">ybeY</name>
    <name evidence="8" type="ORF">ATO12_10715</name>
</gene>